<dbReference type="Proteomes" id="UP000779508">
    <property type="component" value="Unassembled WGS sequence"/>
</dbReference>
<reference evidence="1 2" key="1">
    <citation type="submission" date="2021-06" db="EMBL/GenBank/DDBJ databases">
        <authorList>
            <person name="Sun Q."/>
            <person name="Li D."/>
        </authorList>
    </citation>
    <scope>NUCLEOTIDE SEQUENCE [LARGE SCALE GENOMIC DNA]</scope>
    <source>
        <strain evidence="1 2">MSJ-5</strain>
    </source>
</reference>
<dbReference type="RefSeq" id="WP_216415398.1">
    <property type="nucleotide sequence ID" value="NZ_JAHLQK010000002.1"/>
</dbReference>
<gene>
    <name evidence="1" type="ORF">KQI88_05725</name>
</gene>
<evidence type="ECO:0000313" key="2">
    <source>
        <dbReference type="Proteomes" id="UP000779508"/>
    </source>
</evidence>
<comment type="caution">
    <text evidence="1">The sequence shown here is derived from an EMBL/GenBank/DDBJ whole genome shotgun (WGS) entry which is preliminary data.</text>
</comment>
<evidence type="ECO:0000313" key="1">
    <source>
        <dbReference type="EMBL" id="MBU5675907.1"/>
    </source>
</evidence>
<proteinExistence type="predicted"/>
<protein>
    <submittedName>
        <fullName evidence="1">Uncharacterized protein</fullName>
    </submittedName>
</protein>
<sequence>MGRRKEYIDTLVLSKQEINSIKRAQFEMRMEGFTNQNEEKLRQRLSAFTNVLSFAFKLPTAVTLAAAAISAITSSPSERDVIINVCRNGEDYLEQLWNIMDDNPNYELIEVQLPFLEFIDEGFRIVQGRGIVKAVKVGGYWIPM</sequence>
<accession>A0ABS6G075</accession>
<organism evidence="1 2">
    <name type="scientific">Alkaliphilus flagellatus</name>
    <dbReference type="NCBI Taxonomy" id="2841507"/>
    <lineage>
        <taxon>Bacteria</taxon>
        <taxon>Bacillati</taxon>
        <taxon>Bacillota</taxon>
        <taxon>Clostridia</taxon>
        <taxon>Peptostreptococcales</taxon>
        <taxon>Natronincolaceae</taxon>
        <taxon>Alkaliphilus</taxon>
    </lineage>
</organism>
<name>A0ABS6G075_9FIRM</name>
<keyword evidence="2" id="KW-1185">Reference proteome</keyword>
<dbReference type="EMBL" id="JAHLQK010000002">
    <property type="protein sequence ID" value="MBU5675907.1"/>
    <property type="molecule type" value="Genomic_DNA"/>
</dbReference>